<protein>
    <submittedName>
        <fullName evidence="11">S-adenosylmethionine decarboxylase</fullName>
    </submittedName>
</protein>
<dbReference type="InterPro" id="IPR016067">
    <property type="entry name" value="S-AdoMet_deCO2ase_core"/>
</dbReference>
<evidence type="ECO:0000313" key="11">
    <source>
        <dbReference type="EMBL" id="BBD78334.1"/>
    </source>
</evidence>
<dbReference type="KEGG" id="htl:HPTL_2080"/>
<dbReference type="RefSeq" id="WP_119335973.1">
    <property type="nucleotide sequence ID" value="NZ_AP018558.1"/>
</dbReference>
<keyword evidence="3" id="KW-0210">Decarboxylase</keyword>
<dbReference type="PANTHER" id="PTHR33866:SF2">
    <property type="entry name" value="S-ADENOSYLMETHIONINE DECARBOXYLASE PROENZYME"/>
    <property type="match status" value="1"/>
</dbReference>
<organism evidence="11 12">
    <name type="scientific">Hydrogenophilus thermoluteolus</name>
    <name type="common">Pseudomonas hydrogenothermophila</name>
    <dbReference type="NCBI Taxonomy" id="297"/>
    <lineage>
        <taxon>Bacteria</taxon>
        <taxon>Pseudomonadati</taxon>
        <taxon>Pseudomonadota</taxon>
        <taxon>Hydrogenophilia</taxon>
        <taxon>Hydrogenophilales</taxon>
        <taxon>Hydrogenophilaceae</taxon>
        <taxon>Hydrogenophilus</taxon>
    </lineage>
</organism>
<dbReference type="EMBL" id="AP018558">
    <property type="protein sequence ID" value="BBD78334.1"/>
    <property type="molecule type" value="Genomic_DNA"/>
</dbReference>
<dbReference type="GO" id="GO:0005829">
    <property type="term" value="C:cytosol"/>
    <property type="evidence" value="ECO:0007669"/>
    <property type="project" value="TreeGrafter"/>
</dbReference>
<dbReference type="Proteomes" id="UP000262004">
    <property type="component" value="Chromosome"/>
</dbReference>
<evidence type="ECO:0000256" key="3">
    <source>
        <dbReference type="ARBA" id="ARBA00022793"/>
    </source>
</evidence>
<evidence type="ECO:0000256" key="9">
    <source>
        <dbReference type="ARBA" id="ARBA00023270"/>
    </source>
</evidence>
<dbReference type="NCBIfam" id="TIGR03330">
    <property type="entry name" value="SAM_DCase_Bsu"/>
    <property type="match status" value="1"/>
</dbReference>
<dbReference type="PANTHER" id="PTHR33866">
    <property type="entry name" value="S-ADENOSYLMETHIONINE DECARBOXYLASE PROENZYME"/>
    <property type="match status" value="1"/>
</dbReference>
<dbReference type="AlphaFoldDB" id="A0A2Z6E0M7"/>
<dbReference type="Pfam" id="PF02675">
    <property type="entry name" value="AdoMet_dc"/>
    <property type="match status" value="1"/>
</dbReference>
<evidence type="ECO:0000256" key="8">
    <source>
        <dbReference type="ARBA" id="ARBA00023239"/>
    </source>
</evidence>
<evidence type="ECO:0000256" key="2">
    <source>
        <dbReference type="ARBA" id="ARBA00022691"/>
    </source>
</evidence>
<dbReference type="InterPro" id="IPR042284">
    <property type="entry name" value="AdoMetDC_N"/>
</dbReference>
<keyword evidence="12" id="KW-1185">Reference proteome</keyword>
<dbReference type="OrthoDB" id="9793120at2"/>
<dbReference type="GO" id="GO:0004014">
    <property type="term" value="F:adenosylmethionine decarboxylase activity"/>
    <property type="evidence" value="ECO:0007669"/>
    <property type="project" value="InterPro"/>
</dbReference>
<reference evidence="11 12" key="1">
    <citation type="submission" date="2018-04" db="EMBL/GenBank/DDBJ databases">
        <title>Complete genome sequence of Hydrogenophilus thermoluteolus TH-1.</title>
        <authorList>
            <person name="Arai H."/>
        </authorList>
    </citation>
    <scope>NUCLEOTIDE SEQUENCE [LARGE SCALE GENOMIC DNA]</scope>
    <source>
        <strain evidence="11 12">TH-1</strain>
    </source>
</reference>
<evidence type="ECO:0000256" key="4">
    <source>
        <dbReference type="ARBA" id="ARBA00022813"/>
    </source>
</evidence>
<proteinExistence type="predicted"/>
<keyword evidence="9" id="KW-0704">Schiff base</keyword>
<dbReference type="InterPro" id="IPR003826">
    <property type="entry name" value="AdoMetDC_fam_prok"/>
</dbReference>
<evidence type="ECO:0000256" key="1">
    <source>
        <dbReference type="ARBA" id="ARBA00001928"/>
    </source>
</evidence>
<keyword evidence="6" id="KW-0620">Polyamine biosynthesis</keyword>
<sequence length="132" mass="14614">MNGLHLIADLYGCRCDLALLKERTQLQTLCVDACKEAGLTVLGDYFFQFTYDNGEPAGVTGTVVLAESHLAIHTWPEDRNVTLDVYVCNYSRDNSALAKAVYDRLIEVFAPVETVGHRVVRGHIEMPPTEGV</sequence>
<name>A0A2Z6E0M7_HYDTE</name>
<dbReference type="Gene3D" id="3.30.360.110">
    <property type="entry name" value="S-adenosylmethionine decarboxylase domain"/>
    <property type="match status" value="1"/>
</dbReference>
<evidence type="ECO:0000256" key="5">
    <source>
        <dbReference type="ARBA" id="ARBA00023066"/>
    </source>
</evidence>
<evidence type="ECO:0000256" key="7">
    <source>
        <dbReference type="ARBA" id="ARBA00023145"/>
    </source>
</evidence>
<keyword evidence="5" id="KW-0745">Spermidine biosynthesis</keyword>
<dbReference type="InterPro" id="IPR017716">
    <property type="entry name" value="S-AdoMet_deCOase_pro-enz"/>
</dbReference>
<dbReference type="InterPro" id="IPR042286">
    <property type="entry name" value="AdoMetDC_C"/>
</dbReference>
<keyword evidence="10" id="KW-0670">Pyruvate</keyword>
<dbReference type="GO" id="GO:0008295">
    <property type="term" value="P:spermidine biosynthetic process"/>
    <property type="evidence" value="ECO:0007669"/>
    <property type="project" value="UniProtKB-KW"/>
</dbReference>
<dbReference type="SUPFAM" id="SSF56276">
    <property type="entry name" value="S-adenosylmethionine decarboxylase"/>
    <property type="match status" value="1"/>
</dbReference>
<accession>A0A2Z6E0M7</accession>
<evidence type="ECO:0000256" key="10">
    <source>
        <dbReference type="ARBA" id="ARBA00023317"/>
    </source>
</evidence>
<dbReference type="Gene3D" id="3.30.160.750">
    <property type="match status" value="1"/>
</dbReference>
<keyword evidence="7" id="KW-0865">Zymogen</keyword>
<keyword evidence="2" id="KW-0949">S-adenosyl-L-methionine</keyword>
<keyword evidence="8" id="KW-0456">Lyase</keyword>
<evidence type="ECO:0000313" key="12">
    <source>
        <dbReference type="Proteomes" id="UP000262004"/>
    </source>
</evidence>
<keyword evidence="4" id="KW-0068">Autocatalytic cleavage</keyword>
<comment type="cofactor">
    <cofactor evidence="1">
        <name>pyruvate</name>
        <dbReference type="ChEBI" id="CHEBI:15361"/>
    </cofactor>
</comment>
<gene>
    <name evidence="11" type="ORF">HPTL_2080</name>
</gene>
<evidence type="ECO:0000256" key="6">
    <source>
        <dbReference type="ARBA" id="ARBA00023115"/>
    </source>
</evidence>